<accession>A0A918K9E9</accession>
<proteinExistence type="predicted"/>
<feature type="region of interest" description="Disordered" evidence="1">
    <location>
        <begin position="1"/>
        <end position="22"/>
    </location>
</feature>
<reference evidence="2" key="2">
    <citation type="submission" date="2020-09" db="EMBL/GenBank/DDBJ databases">
        <authorList>
            <person name="Sun Q."/>
            <person name="Ohkuma M."/>
        </authorList>
    </citation>
    <scope>NUCLEOTIDE SEQUENCE</scope>
    <source>
        <strain evidence="2">JCM 4956</strain>
    </source>
</reference>
<evidence type="ECO:0000256" key="1">
    <source>
        <dbReference type="SAM" id="MobiDB-lite"/>
    </source>
</evidence>
<dbReference type="AlphaFoldDB" id="A0A918K9E9"/>
<gene>
    <name evidence="2" type="ORF">GCM10010515_20030</name>
</gene>
<name>A0A918K9E9_9ACTN</name>
<feature type="region of interest" description="Disordered" evidence="1">
    <location>
        <begin position="44"/>
        <end position="81"/>
    </location>
</feature>
<dbReference type="Proteomes" id="UP000645555">
    <property type="component" value="Unassembled WGS sequence"/>
</dbReference>
<comment type="caution">
    <text evidence="2">The sequence shown here is derived from an EMBL/GenBank/DDBJ whole genome shotgun (WGS) entry which is preliminary data.</text>
</comment>
<reference evidence="2" key="1">
    <citation type="journal article" date="2014" name="Int. J. Syst. Evol. Microbiol.">
        <title>Complete genome sequence of Corynebacterium casei LMG S-19264T (=DSM 44701T), isolated from a smear-ripened cheese.</title>
        <authorList>
            <consortium name="US DOE Joint Genome Institute (JGI-PGF)"/>
            <person name="Walter F."/>
            <person name="Albersmeier A."/>
            <person name="Kalinowski J."/>
            <person name="Ruckert C."/>
        </authorList>
    </citation>
    <scope>NUCLEOTIDE SEQUENCE</scope>
    <source>
        <strain evidence="2">JCM 4956</strain>
    </source>
</reference>
<evidence type="ECO:0000313" key="2">
    <source>
        <dbReference type="EMBL" id="GGX52714.1"/>
    </source>
</evidence>
<evidence type="ECO:0000313" key="3">
    <source>
        <dbReference type="Proteomes" id="UP000645555"/>
    </source>
</evidence>
<organism evidence="2 3">
    <name type="scientific">Streptomyces fructofermentans</name>
    <dbReference type="NCBI Taxonomy" id="152141"/>
    <lineage>
        <taxon>Bacteria</taxon>
        <taxon>Bacillati</taxon>
        <taxon>Actinomycetota</taxon>
        <taxon>Actinomycetes</taxon>
        <taxon>Kitasatosporales</taxon>
        <taxon>Streptomycetaceae</taxon>
        <taxon>Streptomyces</taxon>
    </lineage>
</organism>
<sequence>MSAPGPAPGRAGIRRTGSGAAGNLDYDVSFVLVVTRVVDTVPAGPGTLLPGTRRRGAMARPAAAGDHCSRSGTDTYDGSAAGEEKVSCAPVGLCSM</sequence>
<keyword evidence="3" id="KW-1185">Reference proteome</keyword>
<protein>
    <submittedName>
        <fullName evidence="2">Uncharacterized protein</fullName>
    </submittedName>
</protein>
<dbReference type="EMBL" id="BMWD01000005">
    <property type="protein sequence ID" value="GGX52714.1"/>
    <property type="molecule type" value="Genomic_DNA"/>
</dbReference>